<dbReference type="Pfam" id="PF00072">
    <property type="entry name" value="Response_reg"/>
    <property type="match status" value="1"/>
</dbReference>
<gene>
    <name evidence="4" type="ORF">FHS55_001973</name>
</gene>
<dbReference type="InterPro" id="IPR052016">
    <property type="entry name" value="Bact_Sigma-Reg"/>
</dbReference>
<reference evidence="4 5" key="1">
    <citation type="submission" date="2020-08" db="EMBL/GenBank/DDBJ databases">
        <title>Genomic Encyclopedia of Type Strains, Phase IV (KMG-IV): sequencing the most valuable type-strain genomes for metagenomic binning, comparative biology and taxonomic classification.</title>
        <authorList>
            <person name="Goeker M."/>
        </authorList>
    </citation>
    <scope>NUCLEOTIDE SEQUENCE [LARGE SCALE GENOMIC DNA]</scope>
    <source>
        <strain evidence="4 5">DSM 5895</strain>
    </source>
</reference>
<protein>
    <submittedName>
        <fullName evidence="4">Sigma-B regulation protein RsbU (Phosphoserine phosphatase)</fullName>
        <ecNumber evidence="4">3.1.3.3</ecNumber>
    </submittedName>
</protein>
<dbReference type="PANTHER" id="PTHR43156">
    <property type="entry name" value="STAGE II SPORULATION PROTEIN E-RELATED"/>
    <property type="match status" value="1"/>
</dbReference>
<dbReference type="GO" id="GO:0016791">
    <property type="term" value="F:phosphatase activity"/>
    <property type="evidence" value="ECO:0007669"/>
    <property type="project" value="TreeGrafter"/>
</dbReference>
<dbReference type="AlphaFoldDB" id="A0A839Z3V8"/>
<feature type="modified residue" description="4-aspartylphosphate" evidence="2">
    <location>
        <position position="57"/>
    </location>
</feature>
<dbReference type="SMART" id="SM00331">
    <property type="entry name" value="PP2C_SIG"/>
    <property type="match status" value="1"/>
</dbReference>
<sequence>MADQNATILVVDDVAENRDLLIRRLRRLGFTRLDEAADGREALAAIAQTRYDLVLLDIMMPELDGFGVLAAMNADGRIHDLPVIVVSALNEIEPVVRCIELGADDFLFKPFNPTLLRARVLATLEKKALRDRTRDELRRKQVELNEARTLQLALVPAPFDGTIGGQPVGIRTLLEPAKEVGGDLVDHFIVGSDLIVLVVGDVSDKGAAAALMMARTHAMFRAMAGRPDAPELFADPARAVSLANDALARGNVGCMFVTFLLAVLHAPSGVLSYVRAGHIPPFLRAADGGLTRLSGHGGPALGIMEEFPYRTAAHPLVPGDRLLVVTDGFTEAQDAGEALYGEERLGYLFAALDGSEADTLGRLVSDVRAFEAGLPAFDDMAAILLTLAPVRDDAATSAGEGETR</sequence>
<keyword evidence="1 4" id="KW-0378">Hydrolase</keyword>
<feature type="domain" description="Response regulatory" evidence="3">
    <location>
        <begin position="7"/>
        <end position="124"/>
    </location>
</feature>
<comment type="caution">
    <text evidence="4">The sequence shown here is derived from an EMBL/GenBank/DDBJ whole genome shotgun (WGS) entry which is preliminary data.</text>
</comment>
<proteinExistence type="predicted"/>
<organism evidence="4 5">
    <name type="scientific">Ancylobacter tetraedralis</name>
    <dbReference type="NCBI Taxonomy" id="217068"/>
    <lineage>
        <taxon>Bacteria</taxon>
        <taxon>Pseudomonadati</taxon>
        <taxon>Pseudomonadota</taxon>
        <taxon>Alphaproteobacteria</taxon>
        <taxon>Hyphomicrobiales</taxon>
        <taxon>Xanthobacteraceae</taxon>
        <taxon>Ancylobacter</taxon>
    </lineage>
</organism>
<keyword evidence="5" id="KW-1185">Reference proteome</keyword>
<evidence type="ECO:0000256" key="2">
    <source>
        <dbReference type="PROSITE-ProRule" id="PRU00169"/>
    </source>
</evidence>
<evidence type="ECO:0000313" key="5">
    <source>
        <dbReference type="Proteomes" id="UP000533469"/>
    </source>
</evidence>
<dbReference type="SUPFAM" id="SSF81606">
    <property type="entry name" value="PP2C-like"/>
    <property type="match status" value="1"/>
</dbReference>
<dbReference type="Gene3D" id="3.40.50.2300">
    <property type="match status" value="1"/>
</dbReference>
<dbReference type="PROSITE" id="PS50110">
    <property type="entry name" value="RESPONSE_REGULATORY"/>
    <property type="match status" value="1"/>
</dbReference>
<evidence type="ECO:0000256" key="1">
    <source>
        <dbReference type="ARBA" id="ARBA00022801"/>
    </source>
</evidence>
<dbReference type="Proteomes" id="UP000533469">
    <property type="component" value="Unassembled WGS sequence"/>
</dbReference>
<dbReference type="PANTHER" id="PTHR43156:SF2">
    <property type="entry name" value="STAGE II SPORULATION PROTEIN E"/>
    <property type="match status" value="1"/>
</dbReference>
<accession>A0A839Z3V8</accession>
<dbReference type="Gene3D" id="3.60.40.10">
    <property type="entry name" value="PPM-type phosphatase domain"/>
    <property type="match status" value="1"/>
</dbReference>
<dbReference type="SUPFAM" id="SSF52172">
    <property type="entry name" value="CheY-like"/>
    <property type="match status" value="1"/>
</dbReference>
<evidence type="ECO:0000259" key="3">
    <source>
        <dbReference type="PROSITE" id="PS50110"/>
    </source>
</evidence>
<evidence type="ECO:0000313" key="4">
    <source>
        <dbReference type="EMBL" id="MBB3771374.1"/>
    </source>
</evidence>
<keyword evidence="2" id="KW-0597">Phosphoprotein</keyword>
<dbReference type="GO" id="GO:0000160">
    <property type="term" value="P:phosphorelay signal transduction system"/>
    <property type="evidence" value="ECO:0007669"/>
    <property type="project" value="InterPro"/>
</dbReference>
<dbReference type="Pfam" id="PF07228">
    <property type="entry name" value="SpoIIE"/>
    <property type="match status" value="1"/>
</dbReference>
<dbReference type="SMART" id="SM00448">
    <property type="entry name" value="REC"/>
    <property type="match status" value="1"/>
</dbReference>
<dbReference type="InterPro" id="IPR011006">
    <property type="entry name" value="CheY-like_superfamily"/>
</dbReference>
<dbReference type="EMBL" id="JACICD010000003">
    <property type="protein sequence ID" value="MBB3771374.1"/>
    <property type="molecule type" value="Genomic_DNA"/>
</dbReference>
<dbReference type="InterPro" id="IPR036457">
    <property type="entry name" value="PPM-type-like_dom_sf"/>
</dbReference>
<dbReference type="InterPro" id="IPR001789">
    <property type="entry name" value="Sig_transdc_resp-reg_receiver"/>
</dbReference>
<dbReference type="EC" id="3.1.3.3" evidence="4"/>
<name>A0A839Z3V8_9HYPH</name>
<dbReference type="InterPro" id="IPR001932">
    <property type="entry name" value="PPM-type_phosphatase-like_dom"/>
</dbReference>
<dbReference type="RefSeq" id="WP_183189537.1">
    <property type="nucleotide sequence ID" value="NZ_JACICD010000003.1"/>
</dbReference>